<proteinExistence type="predicted"/>
<dbReference type="SUPFAM" id="SSF56112">
    <property type="entry name" value="Protein kinase-like (PK-like)"/>
    <property type="match status" value="1"/>
</dbReference>
<dbReference type="Pfam" id="PF02958">
    <property type="entry name" value="EcKL"/>
    <property type="match status" value="1"/>
</dbReference>
<name>A0A9P9YSB7_9MUSC</name>
<evidence type="ECO:0000259" key="1">
    <source>
        <dbReference type="SMART" id="SM00587"/>
    </source>
</evidence>
<dbReference type="EMBL" id="JAMKOV010000002">
    <property type="protein sequence ID" value="KAI8042198.1"/>
    <property type="molecule type" value="Genomic_DNA"/>
</dbReference>
<keyword evidence="3" id="KW-1185">Reference proteome</keyword>
<dbReference type="InterPro" id="IPR015897">
    <property type="entry name" value="CHK_kinase-like"/>
</dbReference>
<reference evidence="2" key="1">
    <citation type="journal article" date="2023" name="Genome Biol. Evol.">
        <title>Long-read-based Genome Assembly of Drosophila gunungcola Reveals Fewer Chemosensory Genes in Flower-breeding Species.</title>
        <authorList>
            <person name="Negi A."/>
            <person name="Liao B.Y."/>
            <person name="Yeh S.D."/>
        </authorList>
    </citation>
    <scope>NUCLEOTIDE SEQUENCE</scope>
    <source>
        <strain evidence="2">Sukarami</strain>
    </source>
</reference>
<dbReference type="PANTHER" id="PTHR11012:SF48">
    <property type="entry name" value="CHK KINASE-LIKE DOMAIN-CONTAINING PROTEIN-RELATED"/>
    <property type="match status" value="1"/>
</dbReference>
<feature type="domain" description="CHK kinase-like" evidence="1">
    <location>
        <begin position="122"/>
        <end position="317"/>
    </location>
</feature>
<gene>
    <name evidence="2" type="ORF">M5D96_003500</name>
</gene>
<dbReference type="AlphaFoldDB" id="A0A9P9YSB7"/>
<dbReference type="Gene3D" id="3.90.1200.10">
    <property type="match status" value="1"/>
</dbReference>
<dbReference type="PANTHER" id="PTHR11012">
    <property type="entry name" value="PROTEIN KINASE-LIKE DOMAIN-CONTAINING"/>
    <property type="match status" value="1"/>
</dbReference>
<dbReference type="InterPro" id="IPR004119">
    <property type="entry name" value="EcKL"/>
</dbReference>
<dbReference type="SMART" id="SM00587">
    <property type="entry name" value="CHK"/>
    <property type="match status" value="1"/>
</dbReference>
<evidence type="ECO:0000313" key="2">
    <source>
        <dbReference type="EMBL" id="KAI8042198.1"/>
    </source>
</evidence>
<dbReference type="InterPro" id="IPR011009">
    <property type="entry name" value="Kinase-like_dom_sf"/>
</dbReference>
<protein>
    <recommendedName>
        <fullName evidence="1">CHK kinase-like domain-containing protein</fullName>
    </recommendedName>
</protein>
<evidence type="ECO:0000313" key="3">
    <source>
        <dbReference type="Proteomes" id="UP001059596"/>
    </source>
</evidence>
<organism evidence="2 3">
    <name type="scientific">Drosophila gunungcola</name>
    <name type="common">fruit fly</name>
    <dbReference type="NCBI Taxonomy" id="103775"/>
    <lineage>
        <taxon>Eukaryota</taxon>
        <taxon>Metazoa</taxon>
        <taxon>Ecdysozoa</taxon>
        <taxon>Arthropoda</taxon>
        <taxon>Hexapoda</taxon>
        <taxon>Insecta</taxon>
        <taxon>Pterygota</taxon>
        <taxon>Neoptera</taxon>
        <taxon>Endopterygota</taxon>
        <taxon>Diptera</taxon>
        <taxon>Brachycera</taxon>
        <taxon>Muscomorpha</taxon>
        <taxon>Ephydroidea</taxon>
        <taxon>Drosophilidae</taxon>
        <taxon>Drosophila</taxon>
        <taxon>Sophophora</taxon>
    </lineage>
</organism>
<comment type="caution">
    <text evidence="2">The sequence shown here is derived from an EMBL/GenBank/DDBJ whole genome shotgun (WGS) entry which is preliminary data.</text>
</comment>
<dbReference type="Proteomes" id="UP001059596">
    <property type="component" value="Unassembled WGS sequence"/>
</dbReference>
<accession>A0A9P9YSB7</accession>
<dbReference type="OrthoDB" id="190089at2759"/>
<sequence length="424" mass="49675">MDLLSSEECLLIAQTTLPEINKSNLIVLSSQLDACSNDLMGYMGEYYKLELEVEDIGEKKKYCLKYFIKSLPCKNEPQRKECERKGVFKKESAVYSKVLPKIQKYATKKLFPVCYYSRNDILVLEDLTQNYRHLKTPESYTIDHYKLVLEHLSELHAGSIAWEEKENLNIQERYKDVLIELHLDADNSWYTTGLKAIVFLAARHPQYQTKEAQTFIQENLYNLLTKAEEFVAPSNTIRNVLCHRDTWDRNILYSFEKDSSPIPNACCIVDFQLTKYCSPTLDVLFLLYIVASAEVRKEIYDECLEHYYKSLESHLIRLGLDKNIITRENFLQECQRTKLAALLIWALTEPQTKMSPSISNRLRSEEPEKFDYYLNCDRSELLLRVMEIHPGYEQTIMSPIRELVDYLMENENLYAQKAKDKSGF</sequence>